<organism evidence="2 3">
    <name type="scientific">Pristionchus entomophagus</name>
    <dbReference type="NCBI Taxonomy" id="358040"/>
    <lineage>
        <taxon>Eukaryota</taxon>
        <taxon>Metazoa</taxon>
        <taxon>Ecdysozoa</taxon>
        <taxon>Nematoda</taxon>
        <taxon>Chromadorea</taxon>
        <taxon>Rhabditida</taxon>
        <taxon>Rhabditina</taxon>
        <taxon>Diplogasteromorpha</taxon>
        <taxon>Diplogasteroidea</taxon>
        <taxon>Neodiplogasteridae</taxon>
        <taxon>Pristionchus</taxon>
    </lineage>
</organism>
<evidence type="ECO:0000313" key="2">
    <source>
        <dbReference type="EMBL" id="GMT05283.1"/>
    </source>
</evidence>
<comment type="caution">
    <text evidence="2">The sequence shown here is derived from an EMBL/GenBank/DDBJ whole genome shotgun (WGS) entry which is preliminary data.</text>
</comment>
<dbReference type="InterPro" id="IPR000674">
    <property type="entry name" value="Ald_Oxase/Xan_DH_a/b"/>
</dbReference>
<dbReference type="Pfam" id="PF02738">
    <property type="entry name" value="MoCoBD_1"/>
    <property type="match status" value="1"/>
</dbReference>
<dbReference type="Gene3D" id="3.90.1170.50">
    <property type="entry name" value="Aldehyde oxidase/xanthine dehydrogenase, a/b hammerhead"/>
    <property type="match status" value="1"/>
</dbReference>
<dbReference type="AlphaFoldDB" id="A0AAV5UF23"/>
<dbReference type="PANTHER" id="PTHR11908">
    <property type="entry name" value="XANTHINE DEHYDROGENASE"/>
    <property type="match status" value="1"/>
</dbReference>
<proteinExistence type="predicted"/>
<feature type="domain" description="Aldehyde oxidase/xanthine dehydrogenase a/b hammerhead" evidence="1">
    <location>
        <begin position="110"/>
        <end position="223"/>
    </location>
</feature>
<dbReference type="EMBL" id="BTSX01000006">
    <property type="protein sequence ID" value="GMT05283.1"/>
    <property type="molecule type" value="Genomic_DNA"/>
</dbReference>
<dbReference type="SUPFAM" id="SSF54665">
    <property type="entry name" value="CO dehydrogenase molybdoprotein N-domain-like"/>
    <property type="match status" value="1"/>
</dbReference>
<dbReference type="InterPro" id="IPR008274">
    <property type="entry name" value="AldOxase/xan_DH_MoCoBD1"/>
</dbReference>
<dbReference type="PANTHER" id="PTHR11908:SF139">
    <property type="entry name" value="XANTHINE DEHYDROGENASE-RELATED"/>
    <property type="match status" value="1"/>
</dbReference>
<protein>
    <recommendedName>
        <fullName evidence="1">Aldehyde oxidase/xanthine dehydrogenase a/b hammerhead domain-containing protein</fullName>
    </recommendedName>
</protein>
<dbReference type="Proteomes" id="UP001432027">
    <property type="component" value="Unassembled WGS sequence"/>
</dbReference>
<keyword evidence="3" id="KW-1185">Reference proteome</keyword>
<dbReference type="InterPro" id="IPR036856">
    <property type="entry name" value="Ald_Oxase/Xan_DH_a/b_sf"/>
</dbReference>
<dbReference type="GO" id="GO:0005506">
    <property type="term" value="F:iron ion binding"/>
    <property type="evidence" value="ECO:0007669"/>
    <property type="project" value="InterPro"/>
</dbReference>
<accession>A0AAV5UF23</accession>
<evidence type="ECO:0000313" key="3">
    <source>
        <dbReference type="Proteomes" id="UP001432027"/>
    </source>
</evidence>
<feature type="non-terminal residue" evidence="2">
    <location>
        <position position="292"/>
    </location>
</feature>
<dbReference type="GO" id="GO:0016491">
    <property type="term" value="F:oxidoreductase activity"/>
    <property type="evidence" value="ECO:0007669"/>
    <property type="project" value="InterPro"/>
</dbReference>
<sequence length="292" mass="32073">MGAFNKPILLKETAERVKLRLKEKDTIDGITESIDKDFTQFSEEKEVDYKKSIAKAAITDMLSVLTGKEKGGLSVTRNALEPLQLYKVSLTADAPVGRPLRHAAADRHTTGEVQYVDDVKIHDLKHAALVHSKEAHARIVSIDPSAALAVEGVLVYVDARDIPEGGMLRPSMQPIFMLQDNTPVFADGVVEMVGQPIGCIVAEDVQTARRAAKLVQVEYERLSAILTIEEAISARSYLSEKPEVFSKSTDEIEAALKAAPIMIEGECTIGGQEHMYMETQSSIVVPLENDEW</sequence>
<dbReference type="SMART" id="SM01008">
    <property type="entry name" value="Ald_Xan_dh_C"/>
    <property type="match status" value="1"/>
</dbReference>
<name>A0AAV5UF23_9BILA</name>
<reference evidence="2" key="1">
    <citation type="submission" date="2023-10" db="EMBL/GenBank/DDBJ databases">
        <title>Genome assembly of Pristionchus species.</title>
        <authorList>
            <person name="Yoshida K."/>
            <person name="Sommer R.J."/>
        </authorList>
    </citation>
    <scope>NUCLEOTIDE SEQUENCE</scope>
    <source>
        <strain evidence="2">RS0144</strain>
    </source>
</reference>
<dbReference type="Pfam" id="PF01315">
    <property type="entry name" value="Ald_Xan_dh_C"/>
    <property type="match status" value="1"/>
</dbReference>
<dbReference type="InterPro" id="IPR037165">
    <property type="entry name" value="AldOxase/xan_DH_Mopterin-bd_sf"/>
</dbReference>
<dbReference type="Gene3D" id="3.30.365.10">
    <property type="entry name" value="Aldehyde oxidase/xanthine dehydrogenase, molybdopterin binding domain"/>
    <property type="match status" value="1"/>
</dbReference>
<dbReference type="SUPFAM" id="SSF56003">
    <property type="entry name" value="Molybdenum cofactor-binding domain"/>
    <property type="match status" value="1"/>
</dbReference>
<dbReference type="InterPro" id="IPR016208">
    <property type="entry name" value="Ald_Oxase/xanthine_DH-like"/>
</dbReference>
<gene>
    <name evidence="2" type="ORF">PENTCL1PPCAC_27457</name>
</gene>
<evidence type="ECO:0000259" key="1">
    <source>
        <dbReference type="SMART" id="SM01008"/>
    </source>
</evidence>